<protein>
    <submittedName>
        <fullName evidence="1">DUF1667 domain-containing protein</fullName>
    </submittedName>
</protein>
<dbReference type="InterPro" id="IPR036593">
    <property type="entry name" value="CPE0013-like_sf"/>
</dbReference>
<sequence>MICIMCPIGCQLTVENHGEELKVSGQGCPRGEVYAKDEITLPKRVLTTSVPVLGGDMPLLSVKTERAVPKMKLGEILRELRGIAVKAPVRVGDVVLKNAAGTGVDVVATRRID</sequence>
<reference evidence="1" key="1">
    <citation type="submission" date="2020-08" db="EMBL/GenBank/DDBJ databases">
        <title>Genome public.</title>
        <authorList>
            <person name="Liu C."/>
            <person name="Sun Q."/>
        </authorList>
    </citation>
    <scope>NUCLEOTIDE SEQUENCE</scope>
    <source>
        <strain evidence="1">NSJ-53</strain>
    </source>
</reference>
<dbReference type="AlphaFoldDB" id="A0A926D203"/>
<dbReference type="PANTHER" id="PTHR39450">
    <property type="entry name" value="MOLYBDOPTERIN OXIDOREDUCTASE, 4FE-4S CLUSTER-BINDING SUBUNIT"/>
    <property type="match status" value="1"/>
</dbReference>
<dbReference type="Gene3D" id="3.10.530.10">
    <property type="entry name" value="CPE0013-like"/>
    <property type="match status" value="1"/>
</dbReference>
<dbReference type="InterPro" id="IPR012460">
    <property type="entry name" value="DUF1667"/>
</dbReference>
<dbReference type="Pfam" id="PF07892">
    <property type="entry name" value="DUF1667"/>
    <property type="match status" value="1"/>
</dbReference>
<dbReference type="EMBL" id="JACRSR010000001">
    <property type="protein sequence ID" value="MBC8530935.1"/>
    <property type="molecule type" value="Genomic_DNA"/>
</dbReference>
<gene>
    <name evidence="1" type="ORF">H8696_03645</name>
</gene>
<accession>A0A926D203</accession>
<keyword evidence="2" id="KW-1185">Reference proteome</keyword>
<dbReference type="Proteomes" id="UP000623172">
    <property type="component" value="Unassembled WGS sequence"/>
</dbReference>
<dbReference type="RefSeq" id="WP_283244899.1">
    <property type="nucleotide sequence ID" value="NZ_JACRSR010000001.1"/>
</dbReference>
<organism evidence="1 2">
    <name type="scientific">Gehongia tenuis</name>
    <dbReference type="NCBI Taxonomy" id="2763655"/>
    <lineage>
        <taxon>Bacteria</taxon>
        <taxon>Bacillati</taxon>
        <taxon>Bacillota</taxon>
        <taxon>Clostridia</taxon>
        <taxon>Christensenellales</taxon>
        <taxon>Christensenellaceae</taxon>
        <taxon>Gehongia</taxon>
    </lineage>
</organism>
<evidence type="ECO:0000313" key="2">
    <source>
        <dbReference type="Proteomes" id="UP000623172"/>
    </source>
</evidence>
<name>A0A926D203_9FIRM</name>
<dbReference type="PANTHER" id="PTHR39450:SF1">
    <property type="entry name" value="DUF1667 DOMAIN-CONTAINING PROTEIN"/>
    <property type="match status" value="1"/>
</dbReference>
<dbReference type="SUPFAM" id="SSF160148">
    <property type="entry name" value="CPE0013-like"/>
    <property type="match status" value="1"/>
</dbReference>
<proteinExistence type="predicted"/>
<evidence type="ECO:0000313" key="1">
    <source>
        <dbReference type="EMBL" id="MBC8530935.1"/>
    </source>
</evidence>
<comment type="caution">
    <text evidence="1">The sequence shown here is derived from an EMBL/GenBank/DDBJ whole genome shotgun (WGS) entry which is preliminary data.</text>
</comment>